<reference evidence="3 5" key="2">
    <citation type="submission" date="2020-08" db="EMBL/GenBank/DDBJ databases">
        <title>Genomic Encyclopedia of Type Strains, Phase IV (KMG-IV): sequencing the most valuable type-strain genomes for metagenomic binning, comparative biology and taxonomic classification.</title>
        <authorList>
            <person name="Goeker M."/>
        </authorList>
    </citation>
    <scope>NUCLEOTIDE SEQUENCE [LARGE SCALE GENOMIC DNA]</scope>
    <source>
        <strain evidence="3 5">DSM 107085</strain>
    </source>
</reference>
<keyword evidence="1" id="KW-1133">Transmembrane helix</keyword>
<evidence type="ECO:0000313" key="4">
    <source>
        <dbReference type="Proteomes" id="UP000029708"/>
    </source>
</evidence>
<dbReference type="Pfam" id="PF08570">
    <property type="entry name" value="DUF1761"/>
    <property type="match status" value="1"/>
</dbReference>
<dbReference type="RefSeq" id="WP_043102067.1">
    <property type="nucleotide sequence ID" value="NZ_JACHET010000001.1"/>
</dbReference>
<dbReference type="Proteomes" id="UP000029708">
    <property type="component" value="Unassembled WGS sequence"/>
</dbReference>
<sequence>MRDVELWAVLAAAMSSFVLGSLWYGFVFQRLWTREAGVSPEKSPPLLRTFLSAFVLSLLSAFVFSLFLGPSPEFRFAVGAGLIAGLCWVATSFGINYLFARRSLKLFLLDGGYHTLQFTLYGVVFGAWPV</sequence>
<evidence type="ECO:0000256" key="1">
    <source>
        <dbReference type="SAM" id="Phobius"/>
    </source>
</evidence>
<feature type="transmembrane region" description="Helical" evidence="1">
    <location>
        <begin position="46"/>
        <end position="68"/>
    </location>
</feature>
<reference evidence="2 4" key="1">
    <citation type="submission" date="2014-09" db="EMBL/GenBank/DDBJ databases">
        <title>Xanthomonadaceae 3.5X direct submission.</title>
        <authorList>
            <person name="Fang T."/>
            <person name="Wang H."/>
        </authorList>
    </citation>
    <scope>NUCLEOTIDE SEQUENCE [LARGE SCALE GENOMIC DNA]</scope>
    <source>
        <strain evidence="2 4">3.5X</strain>
    </source>
</reference>
<gene>
    <name evidence="3" type="ORF">HNQ86_002873</name>
    <name evidence="2" type="ORF">LF63_0111860</name>
</gene>
<dbReference type="Proteomes" id="UP000560000">
    <property type="component" value="Unassembled WGS sequence"/>
</dbReference>
<dbReference type="EMBL" id="JROI01000013">
    <property type="protein sequence ID" value="KGI77271.1"/>
    <property type="molecule type" value="Genomic_DNA"/>
</dbReference>
<evidence type="ECO:0000313" key="2">
    <source>
        <dbReference type="EMBL" id="KGI77271.1"/>
    </source>
</evidence>
<protein>
    <recommendedName>
        <fullName evidence="6">DUF1761 domain-containing protein</fullName>
    </recommendedName>
</protein>
<proteinExistence type="predicted"/>
<keyword evidence="4" id="KW-1185">Reference proteome</keyword>
<evidence type="ECO:0000313" key="5">
    <source>
        <dbReference type="Proteomes" id="UP000560000"/>
    </source>
</evidence>
<feature type="transmembrane region" description="Helical" evidence="1">
    <location>
        <begin position="6"/>
        <end position="26"/>
    </location>
</feature>
<feature type="transmembrane region" description="Helical" evidence="1">
    <location>
        <begin position="106"/>
        <end position="128"/>
    </location>
</feature>
<dbReference type="HOGENOM" id="CLU_136269_0_0_6"/>
<dbReference type="InterPro" id="IPR013879">
    <property type="entry name" value="DUF1761"/>
</dbReference>
<feature type="transmembrane region" description="Helical" evidence="1">
    <location>
        <begin position="74"/>
        <end position="99"/>
    </location>
</feature>
<organism evidence="2 4">
    <name type="scientific">Oleiagrimonas soli</name>
    <dbReference type="NCBI Taxonomy" id="1543381"/>
    <lineage>
        <taxon>Bacteria</taxon>
        <taxon>Pseudomonadati</taxon>
        <taxon>Pseudomonadota</taxon>
        <taxon>Gammaproteobacteria</taxon>
        <taxon>Lysobacterales</taxon>
        <taxon>Rhodanobacteraceae</taxon>
        <taxon>Oleiagrimonas</taxon>
    </lineage>
</organism>
<accession>A0A099CUA0</accession>
<evidence type="ECO:0000313" key="3">
    <source>
        <dbReference type="EMBL" id="MBB6185528.1"/>
    </source>
</evidence>
<name>A0A099CUA0_9GAMM</name>
<evidence type="ECO:0008006" key="6">
    <source>
        <dbReference type="Google" id="ProtNLM"/>
    </source>
</evidence>
<comment type="caution">
    <text evidence="2">The sequence shown here is derived from an EMBL/GenBank/DDBJ whole genome shotgun (WGS) entry which is preliminary data.</text>
</comment>
<keyword evidence="1" id="KW-0812">Transmembrane</keyword>
<dbReference type="EMBL" id="JACHET010000001">
    <property type="protein sequence ID" value="MBB6185528.1"/>
    <property type="molecule type" value="Genomic_DNA"/>
</dbReference>
<keyword evidence="1" id="KW-0472">Membrane</keyword>
<dbReference type="OrthoDB" id="333057at2"/>
<dbReference type="AlphaFoldDB" id="A0A099CUA0"/>
<dbReference type="STRING" id="1543381.LF63_0111860"/>